<feature type="transmembrane region" description="Helical" evidence="8">
    <location>
        <begin position="373"/>
        <end position="393"/>
    </location>
</feature>
<reference evidence="10" key="1">
    <citation type="submission" date="2016-02" db="EMBL/GenBank/DDBJ databases">
        <title>Genome sequence of Bacillus trypoxylicola KCTC 13244(T).</title>
        <authorList>
            <person name="Jeong H."/>
            <person name="Park S.-H."/>
            <person name="Choi S.-K."/>
        </authorList>
    </citation>
    <scope>NUCLEOTIDE SEQUENCE [LARGE SCALE GENOMIC DNA]</scope>
    <source>
        <strain evidence="10">KCTC 13244</strain>
    </source>
</reference>
<dbReference type="InterPro" id="IPR011701">
    <property type="entry name" value="MFS"/>
</dbReference>
<feature type="transmembrane region" description="Helical" evidence="8">
    <location>
        <begin position="309"/>
        <end position="332"/>
    </location>
</feature>
<feature type="transmembrane region" description="Helical" evidence="8">
    <location>
        <begin position="344"/>
        <end position="367"/>
    </location>
</feature>
<evidence type="ECO:0000256" key="1">
    <source>
        <dbReference type="ARBA" id="ARBA00004651"/>
    </source>
</evidence>
<comment type="similarity">
    <text evidence="2">Belongs to the major facilitator superfamily. TCR/Tet family.</text>
</comment>
<evidence type="ECO:0000256" key="6">
    <source>
        <dbReference type="ARBA" id="ARBA00022989"/>
    </source>
</evidence>
<dbReference type="STRING" id="519424.AZF04_12550"/>
<dbReference type="CDD" id="cd17474">
    <property type="entry name" value="MFS_YfmO_like"/>
    <property type="match status" value="1"/>
</dbReference>
<feature type="domain" description="Major facilitator superfamily (MFS) profile" evidence="9">
    <location>
        <begin position="9"/>
        <end position="397"/>
    </location>
</feature>
<organism evidence="10 11">
    <name type="scientific">Alkalihalobacillus trypoxylicola</name>
    <dbReference type="NCBI Taxonomy" id="519424"/>
    <lineage>
        <taxon>Bacteria</taxon>
        <taxon>Bacillati</taxon>
        <taxon>Bacillota</taxon>
        <taxon>Bacilli</taxon>
        <taxon>Bacillales</taxon>
        <taxon>Bacillaceae</taxon>
        <taxon>Alkalihalobacillus</taxon>
    </lineage>
</organism>
<dbReference type="InterPro" id="IPR036259">
    <property type="entry name" value="MFS_trans_sf"/>
</dbReference>
<keyword evidence="6 8" id="KW-1133">Transmembrane helix</keyword>
<dbReference type="PANTHER" id="PTHR43124">
    <property type="entry name" value="PURINE EFFLUX PUMP PBUE"/>
    <property type="match status" value="1"/>
</dbReference>
<comment type="subcellular location">
    <subcellularLocation>
        <location evidence="1">Cell membrane</location>
        <topology evidence="1">Multi-pass membrane protein</topology>
    </subcellularLocation>
</comment>
<comment type="caution">
    <text evidence="10">The sequence shown here is derived from an EMBL/GenBank/DDBJ whole genome shotgun (WGS) entry which is preliminary data.</text>
</comment>
<dbReference type="InterPro" id="IPR050189">
    <property type="entry name" value="MFS_Efflux_Transporters"/>
</dbReference>
<name>A0A161P6G3_9BACI</name>
<dbReference type="Proteomes" id="UP000075806">
    <property type="component" value="Unassembled WGS sequence"/>
</dbReference>
<protein>
    <submittedName>
        <fullName evidence="10">MFS transporter</fullName>
    </submittedName>
</protein>
<feature type="transmembrane region" description="Helical" evidence="8">
    <location>
        <begin position="217"/>
        <end position="237"/>
    </location>
</feature>
<dbReference type="PRINTS" id="PR01035">
    <property type="entry name" value="TCRTETA"/>
</dbReference>
<evidence type="ECO:0000256" key="2">
    <source>
        <dbReference type="ARBA" id="ARBA00007520"/>
    </source>
</evidence>
<dbReference type="PROSITE" id="PS00216">
    <property type="entry name" value="SUGAR_TRANSPORT_1"/>
    <property type="match status" value="1"/>
</dbReference>
<dbReference type="AlphaFoldDB" id="A0A161P6G3"/>
<evidence type="ECO:0000256" key="8">
    <source>
        <dbReference type="SAM" id="Phobius"/>
    </source>
</evidence>
<evidence type="ECO:0000256" key="7">
    <source>
        <dbReference type="ARBA" id="ARBA00023136"/>
    </source>
</evidence>
<feature type="transmembrane region" description="Helical" evidence="8">
    <location>
        <begin position="75"/>
        <end position="97"/>
    </location>
</feature>
<dbReference type="InterPro" id="IPR001958">
    <property type="entry name" value="Tet-R_TetA/multi-R_MdtG-like"/>
</dbReference>
<dbReference type="PROSITE" id="PS50850">
    <property type="entry name" value="MFS"/>
    <property type="match status" value="1"/>
</dbReference>
<evidence type="ECO:0000256" key="3">
    <source>
        <dbReference type="ARBA" id="ARBA00022448"/>
    </source>
</evidence>
<feature type="transmembrane region" description="Helical" evidence="8">
    <location>
        <begin position="170"/>
        <end position="188"/>
    </location>
</feature>
<dbReference type="Gene3D" id="1.20.1250.20">
    <property type="entry name" value="MFS general substrate transporter like domains"/>
    <property type="match status" value="1"/>
</dbReference>
<keyword evidence="5 8" id="KW-0812">Transmembrane</keyword>
<dbReference type="Pfam" id="PF07690">
    <property type="entry name" value="MFS_1"/>
    <property type="match status" value="1"/>
</dbReference>
<dbReference type="RefSeq" id="WP_061950096.1">
    <property type="nucleotide sequence ID" value="NZ_LTAO01000038.1"/>
</dbReference>
<evidence type="ECO:0000259" key="9">
    <source>
        <dbReference type="PROSITE" id="PS50850"/>
    </source>
</evidence>
<feature type="transmembrane region" description="Helical" evidence="8">
    <location>
        <begin position="257"/>
        <end position="277"/>
    </location>
</feature>
<evidence type="ECO:0000313" key="10">
    <source>
        <dbReference type="EMBL" id="KYG26631.1"/>
    </source>
</evidence>
<evidence type="ECO:0000313" key="11">
    <source>
        <dbReference type="Proteomes" id="UP000075806"/>
    </source>
</evidence>
<gene>
    <name evidence="10" type="ORF">AZF04_12550</name>
</gene>
<dbReference type="InterPro" id="IPR020846">
    <property type="entry name" value="MFS_dom"/>
</dbReference>
<evidence type="ECO:0000256" key="4">
    <source>
        <dbReference type="ARBA" id="ARBA00022475"/>
    </source>
</evidence>
<dbReference type="EMBL" id="LTAO01000038">
    <property type="protein sequence ID" value="KYG26631.1"/>
    <property type="molecule type" value="Genomic_DNA"/>
</dbReference>
<proteinExistence type="inferred from homology"/>
<dbReference type="GO" id="GO:0022857">
    <property type="term" value="F:transmembrane transporter activity"/>
    <property type="evidence" value="ECO:0007669"/>
    <property type="project" value="InterPro"/>
</dbReference>
<dbReference type="GO" id="GO:0005886">
    <property type="term" value="C:plasma membrane"/>
    <property type="evidence" value="ECO:0007669"/>
    <property type="project" value="UniProtKB-SubCell"/>
</dbReference>
<sequence>MLANNKKLAILSIASIPLVMTLGNSMLIPVLPIIEKELGISSFQVSMLITIYSVVAIICIPIAGYLSDQLGRKKIIIPSLIISGIGGLVAGVASVYLKEPYFMILFGRMLQGVGAAGASPIVMPLVGDMYRDQQEVSKGLGMIETSNTFGKVLSPILGAFLAAFQWYIPFFSFPIFCFISIILMLFLVKSPPLKSEKLKLPDFIKILKGIFSREGRWLYAVFMIGGVCMFILFGVLFQLSTLLETDYKIEGEKKGVVLAIPLAALCCSSFMTGKYIGQDQQKMKKITVIGLAILTVSISVIAFSEDIYILLSCIFASGIGIGFALPSLDALVTEGIVKEQRGSVSSFYSSMRFVGVALGPPVFTLLIKVSHLFLFLFNGFLALVIFIVAIICLKGREKLNHTW</sequence>
<accession>A0A161P6G3</accession>
<dbReference type="SUPFAM" id="SSF103473">
    <property type="entry name" value="MFS general substrate transporter"/>
    <property type="match status" value="1"/>
</dbReference>
<keyword evidence="11" id="KW-1185">Reference proteome</keyword>
<dbReference type="InterPro" id="IPR005829">
    <property type="entry name" value="Sugar_transporter_CS"/>
</dbReference>
<dbReference type="OrthoDB" id="2986280at2"/>
<keyword evidence="7 8" id="KW-0472">Membrane</keyword>
<dbReference type="PANTHER" id="PTHR43124:SF3">
    <property type="entry name" value="CHLORAMPHENICOL EFFLUX PUMP RV0191"/>
    <property type="match status" value="1"/>
</dbReference>
<keyword evidence="4" id="KW-1003">Cell membrane</keyword>
<keyword evidence="3" id="KW-0813">Transport</keyword>
<feature type="transmembrane region" description="Helical" evidence="8">
    <location>
        <begin position="45"/>
        <end position="66"/>
    </location>
</feature>
<evidence type="ECO:0000256" key="5">
    <source>
        <dbReference type="ARBA" id="ARBA00022692"/>
    </source>
</evidence>
<feature type="transmembrane region" description="Helical" evidence="8">
    <location>
        <begin position="286"/>
        <end position="303"/>
    </location>
</feature>